<keyword evidence="2" id="KW-1185">Reference proteome</keyword>
<accession>A0A2V3IQP4</accession>
<evidence type="ECO:0000313" key="1">
    <source>
        <dbReference type="EMBL" id="PXF44432.1"/>
    </source>
</evidence>
<name>A0A2V3IQP4_9FLOR</name>
<dbReference type="AlphaFoldDB" id="A0A2V3IQP4"/>
<comment type="caution">
    <text evidence="1">The sequence shown here is derived from an EMBL/GenBank/DDBJ whole genome shotgun (WGS) entry which is preliminary data.</text>
</comment>
<sequence length="231" mass="27086">MAALYSFLLEKTVKNLRAISKLFKLQIRDRTRFELLSRLLLYFHIKRFEDTSIALFLSTNDELKNFLEGEKDAVNRHARLSNLPKVADFVNMLHFTERIVLRKRIVDYKAADIVSVLMLTGHKEAKCNDPSFILNEYGRLIAILRDDKIAKNAFYMTIGKILNRRELDANVTWDSYWPVIENQFNDKNVLFKHKFTGRLDEVDSNMRPLCDRSTFKKQYNSVKNMVTIAIA</sequence>
<reference evidence="1 2" key="1">
    <citation type="journal article" date="2018" name="Mol. Biol. Evol.">
        <title>Analysis of the draft genome of the red seaweed Gracilariopsis chorda provides insights into genome size evolution in Rhodophyta.</title>
        <authorList>
            <person name="Lee J."/>
            <person name="Yang E.C."/>
            <person name="Graf L."/>
            <person name="Yang J.H."/>
            <person name="Qiu H."/>
            <person name="Zel Zion U."/>
            <person name="Chan C.X."/>
            <person name="Stephens T.G."/>
            <person name="Weber A.P.M."/>
            <person name="Boo G.H."/>
            <person name="Boo S.M."/>
            <person name="Kim K.M."/>
            <person name="Shin Y."/>
            <person name="Jung M."/>
            <person name="Lee S.J."/>
            <person name="Yim H.S."/>
            <person name="Lee J.H."/>
            <person name="Bhattacharya D."/>
            <person name="Yoon H.S."/>
        </authorList>
    </citation>
    <scope>NUCLEOTIDE SEQUENCE [LARGE SCALE GENOMIC DNA]</scope>
    <source>
        <strain evidence="1 2">SKKU-2015</strain>
        <tissue evidence="1">Whole body</tissue>
    </source>
</reference>
<gene>
    <name evidence="1" type="ORF">BWQ96_05802</name>
</gene>
<organism evidence="1 2">
    <name type="scientific">Gracilariopsis chorda</name>
    <dbReference type="NCBI Taxonomy" id="448386"/>
    <lineage>
        <taxon>Eukaryota</taxon>
        <taxon>Rhodophyta</taxon>
        <taxon>Florideophyceae</taxon>
        <taxon>Rhodymeniophycidae</taxon>
        <taxon>Gracilariales</taxon>
        <taxon>Gracilariaceae</taxon>
        <taxon>Gracilariopsis</taxon>
    </lineage>
</organism>
<dbReference type="EMBL" id="NBIV01000091">
    <property type="protein sequence ID" value="PXF44432.1"/>
    <property type="molecule type" value="Genomic_DNA"/>
</dbReference>
<protein>
    <submittedName>
        <fullName evidence="1">Uncharacterized protein</fullName>
    </submittedName>
</protein>
<proteinExistence type="predicted"/>
<dbReference type="Proteomes" id="UP000247409">
    <property type="component" value="Unassembled WGS sequence"/>
</dbReference>
<evidence type="ECO:0000313" key="2">
    <source>
        <dbReference type="Proteomes" id="UP000247409"/>
    </source>
</evidence>